<organism evidence="9 10">
    <name type="scientific">Sodiomyces alkalinus (strain CBS 110278 / VKM F-3762 / F11)</name>
    <name type="common">Alkaliphilic filamentous fungus</name>
    <dbReference type="NCBI Taxonomy" id="1314773"/>
    <lineage>
        <taxon>Eukaryota</taxon>
        <taxon>Fungi</taxon>
        <taxon>Dikarya</taxon>
        <taxon>Ascomycota</taxon>
        <taxon>Pezizomycotina</taxon>
        <taxon>Sordariomycetes</taxon>
        <taxon>Hypocreomycetidae</taxon>
        <taxon>Glomerellales</taxon>
        <taxon>Plectosphaerellaceae</taxon>
        <taxon>Sodiomyces</taxon>
    </lineage>
</organism>
<dbReference type="GO" id="GO:0006412">
    <property type="term" value="P:translation"/>
    <property type="evidence" value="ECO:0007669"/>
    <property type="project" value="InterPro"/>
</dbReference>
<proteinExistence type="inferred from homology"/>
<keyword evidence="4" id="KW-0496">Mitochondrion</keyword>
<gene>
    <name evidence="9" type="ORF">SODALDRAFT_329692</name>
</gene>
<evidence type="ECO:0000256" key="2">
    <source>
        <dbReference type="ARBA" id="ARBA00010797"/>
    </source>
</evidence>
<evidence type="ECO:0000256" key="3">
    <source>
        <dbReference type="ARBA" id="ARBA00022980"/>
    </source>
</evidence>
<keyword evidence="10" id="KW-1185">Reference proteome</keyword>
<feature type="chain" id="PRO_5018180203" description="Large ribosomal subunit protein bL27m" evidence="8">
    <location>
        <begin position="24"/>
        <end position="324"/>
    </location>
</feature>
<sequence length="324" mass="36738">MRLLRLQLPIWAAVSGLLRPTVSLTPLTIAADCGPRARGIEVNNALVSGRRYASVKSQGQYKLKPKRTIPKKLGAKRTGDQYVIPGNILYKQRGTLWWPGENCIMGRDHTIHAMAAGYVKYYRDPARHPKRKYIGVVFNKDDVLPYAPHIERKRRLGMTAHPIVERPPQPEVSASGIPTTVVRAGIAAPGSSRKGPARVLRLRDDYSYREDNWRVGRLVKLAGVTKTKGGRGPRSSRRARFRSRRWRAEQELEARRRSSAAMEETEELDEWTKAAQRRAEEERQKKIQAQKDKKKKQAEQQAKARQAAIRRSAAKKEKASAQGR</sequence>
<keyword evidence="3" id="KW-0689">Ribosomal protein</keyword>
<accession>A0A3N2PJ86</accession>
<dbReference type="FunFam" id="2.40.50.100:FF:000042">
    <property type="entry name" value="50S ribosomal protein L27"/>
    <property type="match status" value="1"/>
</dbReference>
<dbReference type="GeneID" id="39579489"/>
<dbReference type="STRING" id="1314773.A0A3N2PJ86"/>
<feature type="compositionally biased region" description="Basic and acidic residues" evidence="7">
    <location>
        <begin position="314"/>
        <end position="324"/>
    </location>
</feature>
<dbReference type="SUPFAM" id="SSF110324">
    <property type="entry name" value="Ribosomal L27 protein-like"/>
    <property type="match status" value="1"/>
</dbReference>
<evidence type="ECO:0000256" key="4">
    <source>
        <dbReference type="ARBA" id="ARBA00023128"/>
    </source>
</evidence>
<feature type="compositionally biased region" description="Basic residues" evidence="7">
    <location>
        <begin position="228"/>
        <end position="243"/>
    </location>
</feature>
<evidence type="ECO:0000256" key="7">
    <source>
        <dbReference type="SAM" id="MobiDB-lite"/>
    </source>
</evidence>
<evidence type="ECO:0000313" key="10">
    <source>
        <dbReference type="Proteomes" id="UP000272025"/>
    </source>
</evidence>
<evidence type="ECO:0000256" key="5">
    <source>
        <dbReference type="ARBA" id="ARBA00023274"/>
    </source>
</evidence>
<dbReference type="RefSeq" id="XP_028462391.1">
    <property type="nucleotide sequence ID" value="XM_028611011.1"/>
</dbReference>
<evidence type="ECO:0000256" key="8">
    <source>
        <dbReference type="SAM" id="SignalP"/>
    </source>
</evidence>
<dbReference type="EMBL" id="ML119068">
    <property type="protein sequence ID" value="ROT34585.1"/>
    <property type="molecule type" value="Genomic_DNA"/>
</dbReference>
<dbReference type="InterPro" id="IPR001684">
    <property type="entry name" value="Ribosomal_bL27"/>
</dbReference>
<keyword evidence="8" id="KW-0732">Signal</keyword>
<comment type="similarity">
    <text evidence="2">Belongs to the bacterial ribosomal protein bL27 family.</text>
</comment>
<dbReference type="PANTHER" id="PTHR15893:SF0">
    <property type="entry name" value="LARGE RIBOSOMAL SUBUNIT PROTEIN BL27M"/>
    <property type="match status" value="1"/>
</dbReference>
<dbReference type="Proteomes" id="UP000272025">
    <property type="component" value="Unassembled WGS sequence"/>
</dbReference>
<reference evidence="9 10" key="1">
    <citation type="journal article" date="2018" name="Mol. Ecol.">
        <title>The obligate alkalophilic soda-lake fungus Sodiomyces alkalinus has shifted to a protein diet.</title>
        <authorList>
            <person name="Grum-Grzhimaylo A.A."/>
            <person name="Falkoski D.L."/>
            <person name="van den Heuvel J."/>
            <person name="Valero-Jimenez C.A."/>
            <person name="Min B."/>
            <person name="Choi I.G."/>
            <person name="Lipzen A."/>
            <person name="Daum C.G."/>
            <person name="Aanen D.K."/>
            <person name="Tsang A."/>
            <person name="Henrissat B."/>
            <person name="Bilanenko E.N."/>
            <person name="de Vries R.P."/>
            <person name="van Kan J.A.L."/>
            <person name="Grigoriev I.V."/>
            <person name="Debets A.J.M."/>
        </authorList>
    </citation>
    <scope>NUCLEOTIDE SEQUENCE [LARGE SCALE GENOMIC DNA]</scope>
    <source>
        <strain evidence="9 10">F11</strain>
    </source>
</reference>
<dbReference type="GO" id="GO:0005762">
    <property type="term" value="C:mitochondrial large ribosomal subunit"/>
    <property type="evidence" value="ECO:0007669"/>
    <property type="project" value="TreeGrafter"/>
</dbReference>
<dbReference type="OrthoDB" id="1867012at2759"/>
<feature type="region of interest" description="Disordered" evidence="7">
    <location>
        <begin position="249"/>
        <end position="324"/>
    </location>
</feature>
<dbReference type="PANTHER" id="PTHR15893">
    <property type="entry name" value="RIBOSOMAL PROTEIN L27"/>
    <property type="match status" value="1"/>
</dbReference>
<protein>
    <recommendedName>
        <fullName evidence="6">Large ribosomal subunit protein bL27m</fullName>
    </recommendedName>
</protein>
<feature type="compositionally biased region" description="Basic and acidic residues" evidence="7">
    <location>
        <begin position="277"/>
        <end position="291"/>
    </location>
</feature>
<keyword evidence="5" id="KW-0687">Ribonucleoprotein</keyword>
<feature type="region of interest" description="Disordered" evidence="7">
    <location>
        <begin position="224"/>
        <end position="243"/>
    </location>
</feature>
<dbReference type="Gene3D" id="2.40.50.100">
    <property type="match status" value="1"/>
</dbReference>
<name>A0A3N2PJ86_SODAK</name>
<evidence type="ECO:0000256" key="6">
    <source>
        <dbReference type="ARBA" id="ARBA00035267"/>
    </source>
</evidence>
<comment type="subcellular location">
    <subcellularLocation>
        <location evidence="1">Mitochondrion</location>
    </subcellularLocation>
</comment>
<dbReference type="PRINTS" id="PR00063">
    <property type="entry name" value="RIBOSOMALL27"/>
</dbReference>
<dbReference type="AlphaFoldDB" id="A0A3N2PJ86"/>
<dbReference type="GO" id="GO:0003735">
    <property type="term" value="F:structural constituent of ribosome"/>
    <property type="evidence" value="ECO:0007669"/>
    <property type="project" value="InterPro"/>
</dbReference>
<evidence type="ECO:0000313" key="9">
    <source>
        <dbReference type="EMBL" id="ROT34585.1"/>
    </source>
</evidence>
<feature type="signal peptide" evidence="8">
    <location>
        <begin position="1"/>
        <end position="23"/>
    </location>
</feature>
<dbReference type="Pfam" id="PF01016">
    <property type="entry name" value="Ribosomal_L27"/>
    <property type="match status" value="1"/>
</dbReference>
<evidence type="ECO:0000256" key="1">
    <source>
        <dbReference type="ARBA" id="ARBA00004173"/>
    </source>
</evidence>
<feature type="compositionally biased region" description="Low complexity" evidence="7">
    <location>
        <begin position="299"/>
        <end position="311"/>
    </location>
</feature>